<keyword evidence="9 14" id="KW-0133">Cell shape</keyword>
<dbReference type="GO" id="GO:0005737">
    <property type="term" value="C:cytoplasm"/>
    <property type="evidence" value="ECO:0007669"/>
    <property type="project" value="UniProtKB-SubCell"/>
</dbReference>
<keyword evidence="6 14" id="KW-0132">Cell division</keyword>
<dbReference type="InterPro" id="IPR036615">
    <property type="entry name" value="Mur_ligase_C_dom_sf"/>
</dbReference>
<dbReference type="Proteomes" id="UP000266287">
    <property type="component" value="Unassembled WGS sequence"/>
</dbReference>
<dbReference type="InterPro" id="IPR036565">
    <property type="entry name" value="Mur-like_cat_sf"/>
</dbReference>
<dbReference type="Pfam" id="PF01225">
    <property type="entry name" value="Mur_ligase"/>
    <property type="match status" value="1"/>
</dbReference>
<dbReference type="InterPro" id="IPR050061">
    <property type="entry name" value="MurCDEF_pg_biosynth"/>
</dbReference>
<organism evidence="18 19">
    <name type="scientific">candidate division NPL-UPA2 bacterium Unc8</name>
    <dbReference type="NCBI Taxonomy" id="1980939"/>
    <lineage>
        <taxon>Bacteria</taxon>
    </lineage>
</organism>
<name>A0A399FWE8_UNCN2</name>
<dbReference type="Pfam" id="PF08245">
    <property type="entry name" value="Mur_ligase_M"/>
    <property type="match status" value="1"/>
</dbReference>
<keyword evidence="10 14" id="KW-0573">Peptidoglycan synthesis</keyword>
<comment type="caution">
    <text evidence="14">Lacks conserved residue(s) required for the propagation of feature annotation.</text>
</comment>
<evidence type="ECO:0000313" key="19">
    <source>
        <dbReference type="Proteomes" id="UP000266287"/>
    </source>
</evidence>
<dbReference type="Gene3D" id="3.90.190.20">
    <property type="entry name" value="Mur ligase, C-terminal domain"/>
    <property type="match status" value="1"/>
</dbReference>
<dbReference type="Gene3D" id="3.40.1190.10">
    <property type="entry name" value="Mur-like, catalytic domain"/>
    <property type="match status" value="1"/>
</dbReference>
<evidence type="ECO:0000256" key="7">
    <source>
        <dbReference type="ARBA" id="ARBA00022741"/>
    </source>
</evidence>
<sequence>MSGIAQLLFEKGHAVSGSDLKKSNITSRLRQRGIQIYIGHHRENIEKAELVIFSSAVLSDNPELVAAREKKLRIIKRGEALAELMQEKLGIAIAGSHGKTITSSMIAFMLVAAGKDPTVIIGGESNDLGGNARLGRSKYLVAEADESDGSFLMLSPEIAVITNVEADHLDYYGDLKEVITTFEKFSRNVPADGTIICSSSVVKKVLMGDRKIASDLLVYGVDNDEADLTAQEIVLSEVGSQYHAFYHGKTLGDIRLHIPGMHNVYNSLAAVAVGIRMGISFGALALALACFSGVRRRFELKGEVEGVMLIDDYAHHPTEIKAVLSTAQKLRRRIIAVFQPHRFTRTNSLKESFADSFTEADFLVVTEVYSAGEKEIKGVTGRTIFDLIKQKEKIFISNRLEIGNYLMKIIKPGDLLITIGAGDITELSEEMMRRLKENVVDKLRA</sequence>
<comment type="subcellular location">
    <subcellularLocation>
        <location evidence="1 14">Cytoplasm</location>
    </subcellularLocation>
</comment>
<dbReference type="NCBIfam" id="TIGR01082">
    <property type="entry name" value="murC"/>
    <property type="match status" value="1"/>
</dbReference>
<evidence type="ECO:0000259" key="15">
    <source>
        <dbReference type="Pfam" id="PF01225"/>
    </source>
</evidence>
<gene>
    <name evidence="14" type="primary">murC</name>
    <name evidence="18" type="ORF">B9J77_04690</name>
</gene>
<dbReference type="GO" id="GO:0071555">
    <property type="term" value="P:cell wall organization"/>
    <property type="evidence" value="ECO:0007669"/>
    <property type="project" value="UniProtKB-KW"/>
</dbReference>
<evidence type="ECO:0000256" key="14">
    <source>
        <dbReference type="HAMAP-Rule" id="MF_00046"/>
    </source>
</evidence>
<evidence type="ECO:0000256" key="8">
    <source>
        <dbReference type="ARBA" id="ARBA00022840"/>
    </source>
</evidence>
<evidence type="ECO:0000256" key="10">
    <source>
        <dbReference type="ARBA" id="ARBA00022984"/>
    </source>
</evidence>
<dbReference type="AlphaFoldDB" id="A0A399FWE8"/>
<dbReference type="HAMAP" id="MF_00046">
    <property type="entry name" value="MurC"/>
    <property type="match status" value="1"/>
</dbReference>
<evidence type="ECO:0000256" key="2">
    <source>
        <dbReference type="ARBA" id="ARBA00004752"/>
    </source>
</evidence>
<evidence type="ECO:0000256" key="13">
    <source>
        <dbReference type="ARBA" id="ARBA00047833"/>
    </source>
</evidence>
<comment type="catalytic activity">
    <reaction evidence="13 14">
        <text>UDP-N-acetyl-alpha-D-muramate + L-alanine + ATP = UDP-N-acetyl-alpha-D-muramoyl-L-alanine + ADP + phosphate + H(+)</text>
        <dbReference type="Rhea" id="RHEA:23372"/>
        <dbReference type="ChEBI" id="CHEBI:15378"/>
        <dbReference type="ChEBI" id="CHEBI:30616"/>
        <dbReference type="ChEBI" id="CHEBI:43474"/>
        <dbReference type="ChEBI" id="CHEBI:57972"/>
        <dbReference type="ChEBI" id="CHEBI:70757"/>
        <dbReference type="ChEBI" id="CHEBI:83898"/>
        <dbReference type="ChEBI" id="CHEBI:456216"/>
        <dbReference type="EC" id="6.3.2.8"/>
    </reaction>
</comment>
<keyword evidence="7 14" id="KW-0547">Nucleotide-binding</keyword>
<evidence type="ECO:0000256" key="4">
    <source>
        <dbReference type="ARBA" id="ARBA00022490"/>
    </source>
</evidence>
<dbReference type="Gene3D" id="3.40.50.720">
    <property type="entry name" value="NAD(P)-binding Rossmann-like Domain"/>
    <property type="match status" value="1"/>
</dbReference>
<dbReference type="InterPro" id="IPR000713">
    <property type="entry name" value="Mur_ligase_N"/>
</dbReference>
<evidence type="ECO:0000256" key="6">
    <source>
        <dbReference type="ARBA" id="ARBA00022618"/>
    </source>
</evidence>
<comment type="caution">
    <text evidence="18">The sequence shown here is derived from an EMBL/GenBank/DDBJ whole genome shotgun (WGS) entry which is preliminary data.</text>
</comment>
<feature type="domain" description="Mur ligase C-terminal" evidence="16">
    <location>
        <begin position="296"/>
        <end position="422"/>
    </location>
</feature>
<keyword evidence="12 14" id="KW-0961">Cell wall biogenesis/degradation</keyword>
<keyword evidence="11 14" id="KW-0131">Cell cycle</keyword>
<dbReference type="InterPro" id="IPR004101">
    <property type="entry name" value="Mur_ligase_C"/>
</dbReference>
<reference evidence="18 19" key="1">
    <citation type="submission" date="2018-08" db="EMBL/GenBank/DDBJ databases">
        <title>Draft genome of candidate division NPL-UPA2 bacterium Unc8 that adapted to ultra-basic serpentinizing groundwater.</title>
        <authorList>
            <person name="Ishii S."/>
            <person name="Suzuki S."/>
            <person name="Nealson K.H."/>
        </authorList>
    </citation>
    <scope>NUCLEOTIDE SEQUENCE [LARGE SCALE GENOMIC DNA]</scope>
    <source>
        <strain evidence="18">Unc8</strain>
    </source>
</reference>
<evidence type="ECO:0000256" key="12">
    <source>
        <dbReference type="ARBA" id="ARBA00023316"/>
    </source>
</evidence>
<evidence type="ECO:0000256" key="1">
    <source>
        <dbReference type="ARBA" id="ARBA00004496"/>
    </source>
</evidence>
<dbReference type="GO" id="GO:0005524">
    <property type="term" value="F:ATP binding"/>
    <property type="evidence" value="ECO:0007669"/>
    <property type="project" value="UniProtKB-UniRule"/>
</dbReference>
<keyword evidence="8 14" id="KW-0067">ATP-binding</keyword>
<keyword evidence="4 14" id="KW-0963">Cytoplasm</keyword>
<comment type="similarity">
    <text evidence="14">Belongs to the MurCDEF family.</text>
</comment>
<comment type="pathway">
    <text evidence="2 14">Cell wall biogenesis; peptidoglycan biosynthesis.</text>
</comment>
<dbReference type="SUPFAM" id="SSF53244">
    <property type="entry name" value="MurD-like peptide ligases, peptide-binding domain"/>
    <property type="match status" value="1"/>
</dbReference>
<dbReference type="UniPathway" id="UPA00219"/>
<dbReference type="SUPFAM" id="SSF53623">
    <property type="entry name" value="MurD-like peptide ligases, catalytic domain"/>
    <property type="match status" value="1"/>
</dbReference>
<evidence type="ECO:0000313" key="18">
    <source>
        <dbReference type="EMBL" id="RIH99768.1"/>
    </source>
</evidence>
<evidence type="ECO:0000256" key="11">
    <source>
        <dbReference type="ARBA" id="ARBA00023306"/>
    </source>
</evidence>
<evidence type="ECO:0000256" key="5">
    <source>
        <dbReference type="ARBA" id="ARBA00022598"/>
    </source>
</evidence>
<dbReference type="GO" id="GO:0051301">
    <property type="term" value="P:cell division"/>
    <property type="evidence" value="ECO:0007669"/>
    <property type="project" value="UniProtKB-KW"/>
</dbReference>
<dbReference type="PANTHER" id="PTHR43445:SF3">
    <property type="entry name" value="UDP-N-ACETYLMURAMATE--L-ALANINE LIGASE"/>
    <property type="match status" value="1"/>
</dbReference>
<dbReference type="InterPro" id="IPR005758">
    <property type="entry name" value="UDP-N-AcMur_Ala_ligase_MurC"/>
</dbReference>
<dbReference type="GO" id="GO:0009252">
    <property type="term" value="P:peptidoglycan biosynthetic process"/>
    <property type="evidence" value="ECO:0007669"/>
    <property type="project" value="UniProtKB-UniRule"/>
</dbReference>
<feature type="domain" description="Mur ligase central" evidence="17">
    <location>
        <begin position="93"/>
        <end position="273"/>
    </location>
</feature>
<evidence type="ECO:0000259" key="17">
    <source>
        <dbReference type="Pfam" id="PF08245"/>
    </source>
</evidence>
<keyword evidence="5 14" id="KW-0436">Ligase</keyword>
<comment type="function">
    <text evidence="14">Cell wall formation.</text>
</comment>
<dbReference type="GO" id="GO:0008763">
    <property type="term" value="F:UDP-N-acetylmuramate-L-alanine ligase activity"/>
    <property type="evidence" value="ECO:0007669"/>
    <property type="project" value="UniProtKB-UniRule"/>
</dbReference>
<feature type="domain" description="Mur ligase N-terminal catalytic" evidence="15">
    <location>
        <begin position="1"/>
        <end position="88"/>
    </location>
</feature>
<proteinExistence type="inferred from homology"/>
<dbReference type="EMBL" id="NDHY01000013">
    <property type="protein sequence ID" value="RIH99768.1"/>
    <property type="molecule type" value="Genomic_DNA"/>
</dbReference>
<dbReference type="PANTHER" id="PTHR43445">
    <property type="entry name" value="UDP-N-ACETYLMURAMATE--L-ALANINE LIGASE-RELATED"/>
    <property type="match status" value="1"/>
</dbReference>
<dbReference type="SUPFAM" id="SSF51984">
    <property type="entry name" value="MurCD N-terminal domain"/>
    <property type="match status" value="1"/>
</dbReference>
<evidence type="ECO:0000256" key="3">
    <source>
        <dbReference type="ARBA" id="ARBA00012211"/>
    </source>
</evidence>
<evidence type="ECO:0000259" key="16">
    <source>
        <dbReference type="Pfam" id="PF02875"/>
    </source>
</evidence>
<protein>
    <recommendedName>
        <fullName evidence="3 14">UDP-N-acetylmuramate--L-alanine ligase</fullName>
        <ecNumber evidence="3 14">6.3.2.8</ecNumber>
    </recommendedName>
    <alternativeName>
        <fullName evidence="14">UDP-N-acetylmuramoyl-L-alanine synthetase</fullName>
    </alternativeName>
</protein>
<dbReference type="InterPro" id="IPR013221">
    <property type="entry name" value="Mur_ligase_cen"/>
</dbReference>
<dbReference type="GO" id="GO:0008360">
    <property type="term" value="P:regulation of cell shape"/>
    <property type="evidence" value="ECO:0007669"/>
    <property type="project" value="UniProtKB-KW"/>
</dbReference>
<dbReference type="Pfam" id="PF02875">
    <property type="entry name" value="Mur_ligase_C"/>
    <property type="match status" value="1"/>
</dbReference>
<dbReference type="EC" id="6.3.2.8" evidence="3 14"/>
<evidence type="ECO:0000256" key="9">
    <source>
        <dbReference type="ARBA" id="ARBA00022960"/>
    </source>
</evidence>
<accession>A0A399FWE8</accession>